<accession>A0A540VWQ5</accession>
<dbReference type="Proteomes" id="UP000319103">
    <property type="component" value="Unassembled WGS sequence"/>
</dbReference>
<evidence type="ECO:0000313" key="2">
    <source>
        <dbReference type="EMBL" id="TQF01196.1"/>
    </source>
</evidence>
<name>A0A540VWQ5_9ACTN</name>
<dbReference type="RefSeq" id="WP_141631931.1">
    <property type="nucleotide sequence ID" value="NZ_VIGB01000003.1"/>
</dbReference>
<reference evidence="2 3" key="1">
    <citation type="submission" date="2019-06" db="EMBL/GenBank/DDBJ databases">
        <title>Description of Kitasatospora acidophila sp. nov. isolated from pine grove soil, and reclassification of Streptomyces novaecaesareae to Kitasatospora novaeceasareae comb. nov.</title>
        <authorList>
            <person name="Kim M.J."/>
        </authorList>
    </citation>
    <scope>NUCLEOTIDE SEQUENCE [LARGE SCALE GENOMIC DNA]</scope>
    <source>
        <strain evidence="2 3">MMS16-CNU292</strain>
    </source>
</reference>
<evidence type="ECO:0000313" key="3">
    <source>
        <dbReference type="Proteomes" id="UP000319103"/>
    </source>
</evidence>
<comment type="caution">
    <text evidence="2">The sequence shown here is derived from an EMBL/GenBank/DDBJ whole genome shotgun (WGS) entry which is preliminary data.</text>
</comment>
<keyword evidence="3" id="KW-1185">Reference proteome</keyword>
<gene>
    <name evidence="2" type="ORF">E6W39_01770</name>
</gene>
<dbReference type="OrthoDB" id="3872778at2"/>
<evidence type="ECO:0000259" key="1">
    <source>
        <dbReference type="Pfam" id="PF04149"/>
    </source>
</evidence>
<dbReference type="EMBL" id="VIGB01000003">
    <property type="protein sequence ID" value="TQF01196.1"/>
    <property type="molecule type" value="Genomic_DNA"/>
</dbReference>
<feature type="domain" description="DUF397" evidence="1">
    <location>
        <begin position="9"/>
        <end position="62"/>
    </location>
</feature>
<sequence length="69" mass="7252">MSNINLDSAQWVKSTYSGNGGNCLEIAANLPAVMLVRDSKDPEGPALTFTAEGFTAFVQGVKNGSFEAI</sequence>
<protein>
    <submittedName>
        <fullName evidence="2">DUF397 domain-containing protein</fullName>
    </submittedName>
</protein>
<dbReference type="AlphaFoldDB" id="A0A540VWQ5"/>
<dbReference type="InterPro" id="IPR007278">
    <property type="entry name" value="DUF397"/>
</dbReference>
<organism evidence="2 3">
    <name type="scientific">Kitasatospora acidiphila</name>
    <dbReference type="NCBI Taxonomy" id="2567942"/>
    <lineage>
        <taxon>Bacteria</taxon>
        <taxon>Bacillati</taxon>
        <taxon>Actinomycetota</taxon>
        <taxon>Actinomycetes</taxon>
        <taxon>Kitasatosporales</taxon>
        <taxon>Streptomycetaceae</taxon>
        <taxon>Kitasatospora</taxon>
    </lineage>
</organism>
<proteinExistence type="predicted"/>
<dbReference type="Pfam" id="PF04149">
    <property type="entry name" value="DUF397"/>
    <property type="match status" value="1"/>
</dbReference>